<dbReference type="STRING" id="1121421.SAMN02745123_00714"/>
<protein>
    <submittedName>
        <fullName evidence="2">Transposase DDE domain-containing protein</fullName>
    </submittedName>
</protein>
<dbReference type="InterPro" id="IPR025668">
    <property type="entry name" value="Tnp_DDE_dom"/>
</dbReference>
<organism evidence="2 4">
    <name type="scientific">Desulforamulus aeronauticus DSM 10349</name>
    <dbReference type="NCBI Taxonomy" id="1121421"/>
    <lineage>
        <taxon>Bacteria</taxon>
        <taxon>Bacillati</taxon>
        <taxon>Bacillota</taxon>
        <taxon>Clostridia</taxon>
        <taxon>Eubacteriales</taxon>
        <taxon>Peptococcaceae</taxon>
        <taxon>Desulforamulus</taxon>
    </lineage>
</organism>
<evidence type="ECO:0000259" key="1">
    <source>
        <dbReference type="Pfam" id="PF13751"/>
    </source>
</evidence>
<keyword evidence="4" id="KW-1185">Reference proteome</keyword>
<dbReference type="AlphaFoldDB" id="A0A1M6PPN8"/>
<evidence type="ECO:0000313" key="3">
    <source>
        <dbReference type="EMBL" id="SHK96151.1"/>
    </source>
</evidence>
<reference evidence="4" key="2">
    <citation type="submission" date="2016-11" db="EMBL/GenBank/DDBJ databases">
        <authorList>
            <person name="Varghese N."/>
            <person name="Submissions S."/>
        </authorList>
    </citation>
    <scope>NUCLEOTIDE SEQUENCE [LARGE SCALE GENOMIC DNA]</scope>
    <source>
        <strain evidence="4">DSM 10349</strain>
    </source>
</reference>
<feature type="domain" description="Transposase DDE" evidence="1">
    <location>
        <begin position="17"/>
        <end position="74"/>
    </location>
</feature>
<dbReference type="EMBL" id="FRAR01000033">
    <property type="protein sequence ID" value="SHK96151.1"/>
    <property type="molecule type" value="Genomic_DNA"/>
</dbReference>
<dbReference type="RefSeq" id="WP_420795489.1">
    <property type="nucleotide sequence ID" value="NZ_FRAR01000006.1"/>
</dbReference>
<dbReference type="EMBL" id="FRAR01000006">
    <property type="protein sequence ID" value="SHK09912.1"/>
    <property type="molecule type" value="Genomic_DNA"/>
</dbReference>
<proteinExistence type="predicted"/>
<dbReference type="Proteomes" id="UP000183997">
    <property type="component" value="Unassembled WGS sequence"/>
</dbReference>
<dbReference type="Pfam" id="PF13751">
    <property type="entry name" value="DDE_Tnp_1_6"/>
    <property type="match status" value="1"/>
</dbReference>
<name>A0A1M6PPN8_9FIRM</name>
<gene>
    <name evidence="2" type="ORF">SAMN02745123_00714</name>
    <name evidence="3" type="ORF">SAMN02745123_03740</name>
</gene>
<evidence type="ECO:0000313" key="4">
    <source>
        <dbReference type="Proteomes" id="UP000183997"/>
    </source>
</evidence>
<evidence type="ECO:0000313" key="2">
    <source>
        <dbReference type="EMBL" id="SHK09912.1"/>
    </source>
</evidence>
<feature type="non-terminal residue" evidence="2">
    <location>
        <position position="1"/>
    </location>
</feature>
<reference evidence="2" key="1">
    <citation type="submission" date="2016-11" db="EMBL/GenBank/DDBJ databases">
        <authorList>
            <person name="Jaros S."/>
            <person name="Januszkiewicz K."/>
            <person name="Wedrychowicz H."/>
        </authorList>
    </citation>
    <scope>NUCLEOTIDE SEQUENCE [LARGE SCALE GENOMIC DNA]</scope>
    <source>
        <strain evidence="2">DSM 10349</strain>
    </source>
</reference>
<accession>A0A1M6PPN8</accession>
<sequence>KILEVSVNTPEFYGYSKREKTEEFKLAYKKRACHEGKNGEIKRFHGLDRARGYGLKSMQMQAKLTVLAVNLKRIASLVSSCFDKKYCVMEVKLFFMGNYLKYLLKTA</sequence>